<comment type="similarity">
    <text evidence="1">Belongs to the type-I restriction system S methylase family.</text>
</comment>
<dbReference type="Gene3D" id="1.10.287.1120">
    <property type="entry name" value="Bipartite methylase S protein"/>
    <property type="match status" value="1"/>
</dbReference>
<evidence type="ECO:0000313" key="6">
    <source>
        <dbReference type="Proteomes" id="UP000672039"/>
    </source>
</evidence>
<keyword evidence="5" id="KW-0378">Hydrolase</keyword>
<dbReference type="InterPro" id="IPR000055">
    <property type="entry name" value="Restrct_endonuc_typeI_TRD"/>
</dbReference>
<dbReference type="SUPFAM" id="SSF116734">
    <property type="entry name" value="DNA methylase specificity domain"/>
    <property type="match status" value="2"/>
</dbReference>
<evidence type="ECO:0000259" key="4">
    <source>
        <dbReference type="Pfam" id="PF01420"/>
    </source>
</evidence>
<dbReference type="CDD" id="cd16961">
    <property type="entry name" value="RMtype1_S_TRD-CR_like"/>
    <property type="match status" value="1"/>
</dbReference>
<keyword evidence="5" id="KW-0540">Nuclease</keyword>
<dbReference type="CDD" id="cd17243">
    <property type="entry name" value="RMtype1_S_AchA6I-TRD2-CR2_like"/>
    <property type="match status" value="1"/>
</dbReference>
<dbReference type="GO" id="GO:0004519">
    <property type="term" value="F:endonuclease activity"/>
    <property type="evidence" value="ECO:0007669"/>
    <property type="project" value="UniProtKB-KW"/>
</dbReference>
<evidence type="ECO:0000256" key="2">
    <source>
        <dbReference type="ARBA" id="ARBA00022747"/>
    </source>
</evidence>
<dbReference type="Gene3D" id="3.90.220.20">
    <property type="entry name" value="DNA methylase specificity domains"/>
    <property type="match status" value="2"/>
</dbReference>
<organism evidence="5 6">
    <name type="scientific">Thiothrix litoralis</name>
    <dbReference type="NCBI Taxonomy" id="2891210"/>
    <lineage>
        <taxon>Bacteria</taxon>
        <taxon>Pseudomonadati</taxon>
        <taxon>Pseudomonadota</taxon>
        <taxon>Gammaproteobacteria</taxon>
        <taxon>Thiotrichales</taxon>
        <taxon>Thiotrichaceae</taxon>
        <taxon>Thiothrix</taxon>
    </lineage>
</organism>
<proteinExistence type="inferred from homology"/>
<name>A0ABX7WWZ2_9GAMM</name>
<dbReference type="GO" id="GO:0016787">
    <property type="term" value="F:hydrolase activity"/>
    <property type="evidence" value="ECO:0007669"/>
    <property type="project" value="UniProtKB-KW"/>
</dbReference>
<protein>
    <submittedName>
        <fullName evidence="5">Restriction endonuclease subunit S</fullName>
        <ecNumber evidence="5">3.1.21.-</ecNumber>
    </submittedName>
</protein>
<keyword evidence="2" id="KW-0680">Restriction system</keyword>
<dbReference type="InterPro" id="IPR044946">
    <property type="entry name" value="Restrct_endonuc_typeI_TRD_sf"/>
</dbReference>
<dbReference type="EC" id="3.1.21.-" evidence="5"/>
<dbReference type="PANTHER" id="PTHR30408:SF13">
    <property type="entry name" value="TYPE I RESTRICTION ENZYME HINDI SPECIFICITY SUBUNIT"/>
    <property type="match status" value="1"/>
</dbReference>
<dbReference type="EMBL" id="CP072801">
    <property type="protein sequence ID" value="QTR46908.1"/>
    <property type="molecule type" value="Genomic_DNA"/>
</dbReference>
<keyword evidence="3" id="KW-0238">DNA-binding</keyword>
<dbReference type="InterPro" id="IPR052021">
    <property type="entry name" value="Type-I_RS_S_subunit"/>
</dbReference>
<sequence>MIKWKRTTLGQVVSEGNGLIQTGPFGSQLHASDYVENGIPCIMPANMKESRVNLSGIARISVKDAQRLSQHLVKPGDIVYSRRGDITQKVLIHDADNGFFCGTGCILIRPGNNVDSRFLTYFLGARESKEWLINHSVGITMPNLNTKILFNLPLRLPSKNHQIEIADILSAIDKKIEVNNRINAELEAMAKTLYDYWFVQFDFPDENGKPYKSSGGKMLYSKELKREIPAGWEVSNILKVAELFGGGTPSKNDLSFWNGEIPFFTPTDTSQGVFQLDTEEHITEDGLKSCSSLLFDKGTVFITARGSVGKLALTARKMAMNQSCYALKPKAGCGGEFVYFLTQELIHHLKIKSSGSVFKSIVSNDIKFTQMCIPDNQAIQTYSEVIEPLFEKILNCSKENQRLVALRDWLLPMLMNGQVRVESAADDLYSQQHDAGMRQP</sequence>
<gene>
    <name evidence="5" type="ORF">J9253_02895</name>
</gene>
<evidence type="ECO:0000256" key="1">
    <source>
        <dbReference type="ARBA" id="ARBA00010923"/>
    </source>
</evidence>
<evidence type="ECO:0000256" key="3">
    <source>
        <dbReference type="ARBA" id="ARBA00023125"/>
    </source>
</evidence>
<dbReference type="PANTHER" id="PTHR30408">
    <property type="entry name" value="TYPE-1 RESTRICTION ENZYME ECOKI SPECIFICITY PROTEIN"/>
    <property type="match status" value="1"/>
</dbReference>
<evidence type="ECO:0000313" key="5">
    <source>
        <dbReference type="EMBL" id="QTR46908.1"/>
    </source>
</evidence>
<reference evidence="5 6" key="1">
    <citation type="submission" date="2021-04" db="EMBL/GenBank/DDBJ databases">
        <title>Genomics, taxonomy and metabolism of representatives of sulfur bacteria of the genus Thiothrix: Thiothrix fructosivorans QT, Thiothrix unzii A1T and three new species, Thiothrix subterranea sp. nov., Thiothrix litoralis sp. nov. and 'Candidatus Thiothrix anitrata' sp. nov.</title>
        <authorList>
            <person name="Ravin N.V."/>
            <person name="Smolyakov D."/>
            <person name="Rudenko T.S."/>
            <person name="Mardanov A.V."/>
            <person name="Beletsky A.V."/>
            <person name="Markov N.D."/>
            <person name="Fomenkov A.I."/>
            <person name="Roberts R.J."/>
            <person name="Karnachuk O.V."/>
            <person name="Novikov A."/>
            <person name="Grabovich M.Y."/>
        </authorList>
    </citation>
    <scope>NUCLEOTIDE SEQUENCE [LARGE SCALE GENOMIC DNA]</scope>
    <source>
        <strain evidence="5 6">AS</strain>
    </source>
</reference>
<dbReference type="RefSeq" id="WP_210223224.1">
    <property type="nucleotide sequence ID" value="NZ_CP072801.1"/>
</dbReference>
<keyword evidence="5" id="KW-0255">Endonuclease</keyword>
<dbReference type="Proteomes" id="UP000672039">
    <property type="component" value="Chromosome"/>
</dbReference>
<keyword evidence="6" id="KW-1185">Reference proteome</keyword>
<feature type="domain" description="Type I restriction modification DNA specificity" evidence="4">
    <location>
        <begin position="49"/>
        <end position="188"/>
    </location>
</feature>
<dbReference type="Pfam" id="PF01420">
    <property type="entry name" value="Methylase_S"/>
    <property type="match status" value="2"/>
</dbReference>
<accession>A0ABX7WWZ2</accession>
<feature type="domain" description="Type I restriction modification DNA specificity" evidence="4">
    <location>
        <begin position="229"/>
        <end position="393"/>
    </location>
</feature>